<evidence type="ECO:0000313" key="2">
    <source>
        <dbReference type="EMBL" id="ETO04931.1"/>
    </source>
</evidence>
<sequence>MKAYFLISILMQITITITIIIKSTIRLTSQILHMVIHTFQMLFYILHFGKYFLKVFGKWNELALIKAKIFNVAIVHFPKCKQFDFGDVITCKQKKKWRKTTLSCHVHFSNEDIFFSSPNCGATLCEITLHRLRLYHINHIFVVDYLIIIYKHHYYNVGSIL</sequence>
<reference evidence="2 3" key="1">
    <citation type="journal article" date="2013" name="Curr. Biol.">
        <title>The Genome of the Foraminiferan Reticulomyxa filosa.</title>
        <authorList>
            <person name="Glockner G."/>
            <person name="Hulsmann N."/>
            <person name="Schleicher M."/>
            <person name="Noegel A.A."/>
            <person name="Eichinger L."/>
            <person name="Gallinger C."/>
            <person name="Pawlowski J."/>
            <person name="Sierra R."/>
            <person name="Euteneuer U."/>
            <person name="Pillet L."/>
            <person name="Moustafa A."/>
            <person name="Platzer M."/>
            <person name="Groth M."/>
            <person name="Szafranski K."/>
            <person name="Schliwa M."/>
        </authorList>
    </citation>
    <scope>NUCLEOTIDE SEQUENCE [LARGE SCALE GENOMIC DNA]</scope>
</reference>
<comment type="caution">
    <text evidence="2">The sequence shown here is derived from an EMBL/GenBank/DDBJ whole genome shotgun (WGS) entry which is preliminary data.</text>
</comment>
<keyword evidence="1" id="KW-0812">Transmembrane</keyword>
<protein>
    <submittedName>
        <fullName evidence="2">Uncharacterized protein</fullName>
    </submittedName>
</protein>
<evidence type="ECO:0000313" key="3">
    <source>
        <dbReference type="Proteomes" id="UP000023152"/>
    </source>
</evidence>
<proteinExistence type="predicted"/>
<keyword evidence="3" id="KW-1185">Reference proteome</keyword>
<gene>
    <name evidence="2" type="ORF">RFI_32466</name>
</gene>
<accession>X6LUA1</accession>
<name>X6LUA1_RETFI</name>
<feature type="transmembrane region" description="Helical" evidence="1">
    <location>
        <begin position="31"/>
        <end position="53"/>
    </location>
</feature>
<dbReference type="Proteomes" id="UP000023152">
    <property type="component" value="Unassembled WGS sequence"/>
</dbReference>
<keyword evidence="1" id="KW-0472">Membrane</keyword>
<evidence type="ECO:0000256" key="1">
    <source>
        <dbReference type="SAM" id="Phobius"/>
    </source>
</evidence>
<feature type="transmembrane region" description="Helical" evidence="1">
    <location>
        <begin position="5"/>
        <end position="25"/>
    </location>
</feature>
<keyword evidence="1" id="KW-1133">Transmembrane helix</keyword>
<organism evidence="2 3">
    <name type="scientific">Reticulomyxa filosa</name>
    <dbReference type="NCBI Taxonomy" id="46433"/>
    <lineage>
        <taxon>Eukaryota</taxon>
        <taxon>Sar</taxon>
        <taxon>Rhizaria</taxon>
        <taxon>Retaria</taxon>
        <taxon>Foraminifera</taxon>
        <taxon>Monothalamids</taxon>
        <taxon>Reticulomyxidae</taxon>
        <taxon>Reticulomyxa</taxon>
    </lineage>
</organism>
<dbReference type="AlphaFoldDB" id="X6LUA1"/>
<dbReference type="EMBL" id="ASPP01028744">
    <property type="protein sequence ID" value="ETO04931.1"/>
    <property type="molecule type" value="Genomic_DNA"/>
</dbReference>